<evidence type="ECO:0000256" key="1">
    <source>
        <dbReference type="ARBA" id="ARBA00011900"/>
    </source>
</evidence>
<organism evidence="10 11">
    <name type="scientific">Oscillatoria acuminata PCC 6304</name>
    <dbReference type="NCBI Taxonomy" id="56110"/>
    <lineage>
        <taxon>Bacteria</taxon>
        <taxon>Bacillati</taxon>
        <taxon>Cyanobacteriota</taxon>
        <taxon>Cyanophyceae</taxon>
        <taxon>Oscillatoriophycideae</taxon>
        <taxon>Oscillatoriales</taxon>
        <taxon>Oscillatoriaceae</taxon>
        <taxon>Oscillatoria</taxon>
    </lineage>
</organism>
<evidence type="ECO:0000256" key="3">
    <source>
        <dbReference type="ARBA" id="ARBA00022679"/>
    </source>
</evidence>
<evidence type="ECO:0000259" key="9">
    <source>
        <dbReference type="Pfam" id="PF20473"/>
    </source>
</evidence>
<dbReference type="STRING" id="56110.Oscil6304_3657"/>
<evidence type="ECO:0000313" key="11">
    <source>
        <dbReference type="Proteomes" id="UP000010367"/>
    </source>
</evidence>
<dbReference type="InterPro" id="IPR046818">
    <property type="entry name" value="MmeI_C"/>
</dbReference>
<feature type="domain" description="MmeI-like DNA-methyltransferase" evidence="9">
    <location>
        <begin position="326"/>
        <end position="609"/>
    </location>
</feature>
<dbReference type="eggNOG" id="COG1002">
    <property type="taxonomic scope" value="Bacteria"/>
</dbReference>
<sequence>MNAVEIEEAVSQLAEAPFDPEAFPFAFLEAFGNKATTIKRIKSGNSNQSDLPGGVLQRNNIHLKVCPEGEVTATLTALRESAATTRYKAKFILATDGKSFEAENLADGETVACDYGKFSDHFGFFLALAGITTVRQIRENAFDIKATGRLNRLYVELQKQNPDWDKAQRQEEFNHFMARLIFCFFAEDTNIFHSEGLFTQTIAQMSAPDASNTHEVLSEVFRAMATPLEERDGLEIRSWANVFPYVNGGLFSGNVEVPRFNKIARSYLLHVGNLDWKKINPDIFGSMIQAVADEEERGALGMHYTSVPNILKVLNPLFLDDLRNQLEEAGENRRKLLNLRQRIARIRVFDPACGSGNFLVIAYKEMRKIEAEINHRRGELERHSEIPLTNFRGIEIRHFAAEVARLALIIAEFQCDVLYRGPQLALLEFLPLKNDNWITCGNALRLDWLSLCPPTGTGVKVQREDLDLWGETRDEAEIDFENEGGETYICGNPPYLGSTWQSTEQKDDLKQIFDSRTKLWKSLDYVSGWFMKAADYGTQTNSAAAFVSTNSICQGQQVPILWPLIFETGHEIAFAHTSFKWANLASYNAGVTVVIVGVSNHADKVRYLFSIEYNGKTVAKETENINAYLVTGSNVIVEKATKPLGDIFEMTFGNKPVDGGNLLLSSDEVNRLNLSKEQRERFIRRIYGSAEFIRGLSRYCLWIEDEYLDEALSIEPIRQRIEGVRQMRLASRDKSANDMAARSHQMREMNIGRNQTVSLPCVSSESRNYLPVGLIDAQSTVTNLAFALYDAPLWNMALIASRLHLVWIATVCGKLKTDFRYSNTLGWNTFPVPTLTEQNKIDMTRCAEEILLAREHYFPATIADMYDPERMDSEFPLVREAHDRNDEIIERIYIGRRFKNDTERLEKLFELYTKMTSQQKPPKKSAQRKKDK</sequence>
<feature type="domain" description="MmeI-like target recognition" evidence="7">
    <location>
        <begin position="632"/>
        <end position="835"/>
    </location>
</feature>
<gene>
    <name evidence="10" type="ORF">Oscil6304_3657</name>
</gene>
<dbReference type="KEGG" id="oac:Oscil6304_3657"/>
<dbReference type="SUPFAM" id="SSF53335">
    <property type="entry name" value="S-adenosyl-L-methionine-dependent methyltransferases"/>
    <property type="match status" value="1"/>
</dbReference>
<dbReference type="EC" id="2.1.1.72" evidence="1"/>
<dbReference type="RefSeq" id="WP_015149845.1">
    <property type="nucleotide sequence ID" value="NC_019693.1"/>
</dbReference>
<dbReference type="PATRIC" id="fig|56110.3.peg.4398"/>
<dbReference type="InterPro" id="IPR050953">
    <property type="entry name" value="N4_N6_ade-DNA_methylase"/>
</dbReference>
<evidence type="ECO:0000259" key="8">
    <source>
        <dbReference type="Pfam" id="PF20467"/>
    </source>
</evidence>
<dbReference type="Pfam" id="PF20466">
    <property type="entry name" value="MmeI_TRD"/>
    <property type="match status" value="1"/>
</dbReference>
<dbReference type="Pfam" id="PF20473">
    <property type="entry name" value="MmeI_Mtase"/>
    <property type="match status" value="1"/>
</dbReference>
<evidence type="ECO:0000313" key="10">
    <source>
        <dbReference type="EMBL" id="AFY83218.1"/>
    </source>
</evidence>
<proteinExistence type="predicted"/>
<dbReference type="Pfam" id="PF20465">
    <property type="entry name" value="MmeI_hel"/>
    <property type="match status" value="1"/>
</dbReference>
<dbReference type="InterPro" id="IPR046820">
    <property type="entry name" value="MmeI_TRD"/>
</dbReference>
<dbReference type="GO" id="GO:0032259">
    <property type="term" value="P:methylation"/>
    <property type="evidence" value="ECO:0007669"/>
    <property type="project" value="UniProtKB-KW"/>
</dbReference>
<feature type="domain" description="MmeI-like C-terminal" evidence="8">
    <location>
        <begin position="839"/>
        <end position="917"/>
    </location>
</feature>
<dbReference type="EMBL" id="CP003607">
    <property type="protein sequence ID" value="AFY83218.1"/>
    <property type="molecule type" value="Genomic_DNA"/>
</dbReference>
<dbReference type="HOGENOM" id="CLU_005831_3_0_3"/>
<dbReference type="PANTHER" id="PTHR33841:SF1">
    <property type="entry name" value="DNA METHYLTRANSFERASE A"/>
    <property type="match status" value="1"/>
</dbReference>
<feature type="domain" description="MmeI-like helicase spacer" evidence="6">
    <location>
        <begin position="172"/>
        <end position="251"/>
    </location>
</feature>
<dbReference type="InterPro" id="IPR046819">
    <property type="entry name" value="MmeI_hel"/>
</dbReference>
<evidence type="ECO:0000259" key="5">
    <source>
        <dbReference type="Pfam" id="PF20464"/>
    </source>
</evidence>
<accession>K9TLD1</accession>
<dbReference type="Pfam" id="PF20467">
    <property type="entry name" value="MmeI_C"/>
    <property type="match status" value="1"/>
</dbReference>
<dbReference type="OrthoDB" id="9806213at2"/>
<reference evidence="10 11" key="1">
    <citation type="submission" date="2012-06" db="EMBL/GenBank/DDBJ databases">
        <title>Finished chromosome of genome of Oscillatoria acuminata PCC 6304.</title>
        <authorList>
            <consortium name="US DOE Joint Genome Institute"/>
            <person name="Gugger M."/>
            <person name="Coursin T."/>
            <person name="Rippka R."/>
            <person name="Tandeau De Marsac N."/>
            <person name="Huntemann M."/>
            <person name="Wei C.-L."/>
            <person name="Han J."/>
            <person name="Detter J.C."/>
            <person name="Han C."/>
            <person name="Tapia R."/>
            <person name="Davenport K."/>
            <person name="Daligault H."/>
            <person name="Erkkila T."/>
            <person name="Gu W."/>
            <person name="Munk A.C.C."/>
            <person name="Teshima H."/>
            <person name="Xu Y."/>
            <person name="Chain P."/>
            <person name="Chen A."/>
            <person name="Krypides N."/>
            <person name="Mavromatis K."/>
            <person name="Markowitz V."/>
            <person name="Szeto E."/>
            <person name="Ivanova N."/>
            <person name="Mikhailova N."/>
            <person name="Ovchinnikova G."/>
            <person name="Pagani I."/>
            <person name="Pati A."/>
            <person name="Goodwin L."/>
            <person name="Peters L."/>
            <person name="Pitluck S."/>
            <person name="Woyke T."/>
            <person name="Kerfeld C."/>
        </authorList>
    </citation>
    <scope>NUCLEOTIDE SEQUENCE [LARGE SCALE GENOMIC DNA]</scope>
    <source>
        <strain evidence="10 11">PCC 6304</strain>
    </source>
</reference>
<dbReference type="PANTHER" id="PTHR33841">
    <property type="entry name" value="DNA METHYLTRANSFERASE YEEA-RELATED"/>
    <property type="match status" value="1"/>
</dbReference>
<dbReference type="InParanoid" id="K9TLD1"/>
<keyword evidence="11" id="KW-1185">Reference proteome</keyword>
<evidence type="ECO:0000256" key="4">
    <source>
        <dbReference type="ARBA" id="ARBA00047942"/>
    </source>
</evidence>
<dbReference type="FunCoup" id="K9TLD1">
    <property type="interactions" value="87"/>
</dbReference>
<evidence type="ECO:0000256" key="2">
    <source>
        <dbReference type="ARBA" id="ARBA00022603"/>
    </source>
</evidence>
<dbReference type="InterPro" id="IPR029063">
    <property type="entry name" value="SAM-dependent_MTases_sf"/>
</dbReference>
<dbReference type="Pfam" id="PF20464">
    <property type="entry name" value="MmeI_N"/>
    <property type="match status" value="1"/>
</dbReference>
<dbReference type="Gene3D" id="3.40.50.150">
    <property type="entry name" value="Vaccinia Virus protein VP39"/>
    <property type="match status" value="1"/>
</dbReference>
<keyword evidence="2" id="KW-0489">Methyltransferase</keyword>
<dbReference type="GO" id="GO:0009007">
    <property type="term" value="F:site-specific DNA-methyltransferase (adenine-specific) activity"/>
    <property type="evidence" value="ECO:0007669"/>
    <property type="project" value="UniProtKB-EC"/>
</dbReference>
<dbReference type="AlphaFoldDB" id="K9TLD1"/>
<evidence type="ECO:0000259" key="7">
    <source>
        <dbReference type="Pfam" id="PF20466"/>
    </source>
</evidence>
<protein>
    <recommendedName>
        <fullName evidence="1">site-specific DNA-methyltransferase (adenine-specific)</fullName>
        <ecNumber evidence="1">2.1.1.72</ecNumber>
    </recommendedName>
</protein>
<keyword evidence="3" id="KW-0808">Transferase</keyword>
<feature type="domain" description="MmeI-like N-terminal" evidence="5">
    <location>
        <begin position="1"/>
        <end position="160"/>
    </location>
</feature>
<evidence type="ECO:0000259" key="6">
    <source>
        <dbReference type="Pfam" id="PF20465"/>
    </source>
</evidence>
<dbReference type="InterPro" id="IPR046816">
    <property type="entry name" value="MmeI_Mtase"/>
</dbReference>
<dbReference type="REBASE" id="57893">
    <property type="entry name" value="Oac6304ORF3657P"/>
</dbReference>
<name>K9TLD1_9CYAN</name>
<dbReference type="Proteomes" id="UP000010367">
    <property type="component" value="Chromosome"/>
</dbReference>
<dbReference type="InterPro" id="IPR046817">
    <property type="entry name" value="MmeI_N"/>
</dbReference>
<comment type="catalytic activity">
    <reaction evidence="4">
        <text>a 2'-deoxyadenosine in DNA + S-adenosyl-L-methionine = an N(6)-methyl-2'-deoxyadenosine in DNA + S-adenosyl-L-homocysteine + H(+)</text>
        <dbReference type="Rhea" id="RHEA:15197"/>
        <dbReference type="Rhea" id="RHEA-COMP:12418"/>
        <dbReference type="Rhea" id="RHEA-COMP:12419"/>
        <dbReference type="ChEBI" id="CHEBI:15378"/>
        <dbReference type="ChEBI" id="CHEBI:57856"/>
        <dbReference type="ChEBI" id="CHEBI:59789"/>
        <dbReference type="ChEBI" id="CHEBI:90615"/>
        <dbReference type="ChEBI" id="CHEBI:90616"/>
        <dbReference type="EC" id="2.1.1.72"/>
    </reaction>
</comment>